<keyword evidence="2" id="KW-0413">Isomerase</keyword>
<name>A0AA97FE37_9EURY</name>
<dbReference type="PANTHER" id="PTHR12110:SF21">
    <property type="entry name" value="XYLOSE ISOMERASE-LIKE TIM BARREL DOMAIN-CONTAINING PROTEIN"/>
    <property type="match status" value="1"/>
</dbReference>
<dbReference type="GeneID" id="85229146"/>
<reference evidence="2 3" key="1">
    <citation type="submission" date="2019-09" db="EMBL/GenBank/DDBJ databases">
        <title>The complete genome of Methanoplanus sp. FWC-SCC4.</title>
        <authorList>
            <person name="Chen S.-C."/>
            <person name="Zhou Y.-Z."/>
            <person name="Lai M.-C."/>
        </authorList>
    </citation>
    <scope>NUCLEOTIDE SEQUENCE [LARGE SCALE GENOMIC DNA]</scope>
    <source>
        <strain evidence="2 3">FWC-SCC4</strain>
    </source>
</reference>
<dbReference type="RefSeq" id="WP_317137345.1">
    <property type="nucleotide sequence ID" value="NZ_CP043875.1"/>
</dbReference>
<dbReference type="InterPro" id="IPR036237">
    <property type="entry name" value="Xyl_isomerase-like_sf"/>
</dbReference>
<evidence type="ECO:0000313" key="3">
    <source>
        <dbReference type="Proteomes" id="UP001301797"/>
    </source>
</evidence>
<protein>
    <submittedName>
        <fullName evidence="2">Sugar phosphate isomerase/epimerase</fullName>
    </submittedName>
</protein>
<dbReference type="Proteomes" id="UP001301797">
    <property type="component" value="Chromosome"/>
</dbReference>
<proteinExistence type="predicted"/>
<dbReference type="Pfam" id="PF01261">
    <property type="entry name" value="AP_endonuc_2"/>
    <property type="match status" value="1"/>
</dbReference>
<dbReference type="InterPro" id="IPR013022">
    <property type="entry name" value="Xyl_isomerase-like_TIM-brl"/>
</dbReference>
<evidence type="ECO:0000313" key="2">
    <source>
        <dbReference type="EMBL" id="WOF15771.1"/>
    </source>
</evidence>
<dbReference type="PANTHER" id="PTHR12110">
    <property type="entry name" value="HYDROXYPYRUVATE ISOMERASE"/>
    <property type="match status" value="1"/>
</dbReference>
<dbReference type="EMBL" id="CP043875">
    <property type="protein sequence ID" value="WOF15771.1"/>
    <property type="molecule type" value="Genomic_DNA"/>
</dbReference>
<dbReference type="GO" id="GO:0016853">
    <property type="term" value="F:isomerase activity"/>
    <property type="evidence" value="ECO:0007669"/>
    <property type="project" value="UniProtKB-KW"/>
</dbReference>
<sequence>MARYSVSSMFFHEYNIEEIFGFVKSAGCTSIEFWLETPDFWLDELPADKLKKIIDKYGSLKPITVHAPVLDLNPCSVNPDVAEISIRTAEKSINISEYIDAEVLTVHPGRRTAKRPPDERDFKRLNRYIRRLETASEGKKVKVAIENMQPKINGLLCNPESLYKLLKKEEWLYFTFDIGHALSVSNEEAIRYIDLLIDRIENVHVSASSNGIAHLPSKNNNNVGEIISCLFDYGYKKHLTIEIEDLNFEKKLSSLEKINLLKKEIEYIKKWIN</sequence>
<keyword evidence="3" id="KW-1185">Reference proteome</keyword>
<dbReference type="AlphaFoldDB" id="A0AA97FE37"/>
<dbReference type="SUPFAM" id="SSF51658">
    <property type="entry name" value="Xylose isomerase-like"/>
    <property type="match status" value="1"/>
</dbReference>
<dbReference type="Gene3D" id="3.20.20.150">
    <property type="entry name" value="Divalent-metal-dependent TIM barrel enzymes"/>
    <property type="match status" value="1"/>
</dbReference>
<accession>A0AA97FE37</accession>
<gene>
    <name evidence="2" type="ORF">F1737_03215</name>
</gene>
<dbReference type="InterPro" id="IPR050312">
    <property type="entry name" value="IolE/XylAMocC-like"/>
</dbReference>
<evidence type="ECO:0000259" key="1">
    <source>
        <dbReference type="Pfam" id="PF01261"/>
    </source>
</evidence>
<dbReference type="KEGG" id="mefw:F1737_03215"/>
<organism evidence="2 3">
    <name type="scientific">Methanochimaera problematica</name>
    <dbReference type="NCBI Taxonomy" id="2609417"/>
    <lineage>
        <taxon>Archaea</taxon>
        <taxon>Methanobacteriati</taxon>
        <taxon>Methanobacteriota</taxon>
        <taxon>Stenosarchaea group</taxon>
        <taxon>Methanomicrobia</taxon>
        <taxon>Methanomicrobiales</taxon>
        <taxon>Methanomicrobiaceae</taxon>
        <taxon>Methanochimaera</taxon>
    </lineage>
</organism>
<feature type="domain" description="Xylose isomerase-like TIM barrel" evidence="1">
    <location>
        <begin position="22"/>
        <end position="270"/>
    </location>
</feature>